<evidence type="ECO:0000313" key="2">
    <source>
        <dbReference type="EMBL" id="MFC4336692.1"/>
    </source>
</evidence>
<sequence>MPTENHSGRGDCGDVIEAVYLYLDNECSEDRRAVIRRHLEECSPCLAEYGIEQEVRTLVHRCCSQERAPENVRDQLREKLAALDKVGDSVLQGERAVEHNEA</sequence>
<accession>A0ABV8U227</accession>
<feature type="domain" description="Putative zinc-finger" evidence="1">
    <location>
        <begin position="12"/>
        <end position="45"/>
    </location>
</feature>
<dbReference type="InterPro" id="IPR027383">
    <property type="entry name" value="Znf_put"/>
</dbReference>
<dbReference type="Proteomes" id="UP001595823">
    <property type="component" value="Unassembled WGS sequence"/>
</dbReference>
<comment type="caution">
    <text evidence="2">The sequence shown here is derived from an EMBL/GenBank/DDBJ whole genome shotgun (WGS) entry which is preliminary data.</text>
</comment>
<organism evidence="2 3">
    <name type="scientific">Salininema proteolyticum</name>
    <dbReference type="NCBI Taxonomy" id="1607685"/>
    <lineage>
        <taxon>Bacteria</taxon>
        <taxon>Bacillati</taxon>
        <taxon>Actinomycetota</taxon>
        <taxon>Actinomycetes</taxon>
        <taxon>Glycomycetales</taxon>
        <taxon>Glycomycetaceae</taxon>
        <taxon>Salininema</taxon>
    </lineage>
</organism>
<evidence type="ECO:0000313" key="3">
    <source>
        <dbReference type="Proteomes" id="UP001595823"/>
    </source>
</evidence>
<protein>
    <submittedName>
        <fullName evidence="2">Mycothiol system anti-sigma-R factor</fullName>
    </submittedName>
</protein>
<name>A0ABV8U227_9ACTN</name>
<keyword evidence="3" id="KW-1185">Reference proteome</keyword>
<dbReference type="Pfam" id="PF13490">
    <property type="entry name" value="zf-HC2"/>
    <property type="match status" value="1"/>
</dbReference>
<proteinExistence type="predicted"/>
<dbReference type="InterPro" id="IPR024020">
    <property type="entry name" value="Anit_sigma_mycothiol_RsrA"/>
</dbReference>
<dbReference type="RefSeq" id="WP_380623124.1">
    <property type="nucleotide sequence ID" value="NZ_JBHSDK010000021.1"/>
</dbReference>
<dbReference type="NCBIfam" id="TIGR03988">
    <property type="entry name" value="antisig_RsrA"/>
    <property type="match status" value="1"/>
</dbReference>
<reference evidence="3" key="1">
    <citation type="journal article" date="2019" name="Int. J. Syst. Evol. Microbiol.">
        <title>The Global Catalogue of Microorganisms (GCM) 10K type strain sequencing project: providing services to taxonomists for standard genome sequencing and annotation.</title>
        <authorList>
            <consortium name="The Broad Institute Genomics Platform"/>
            <consortium name="The Broad Institute Genome Sequencing Center for Infectious Disease"/>
            <person name="Wu L."/>
            <person name="Ma J."/>
        </authorList>
    </citation>
    <scope>NUCLEOTIDE SEQUENCE [LARGE SCALE GENOMIC DNA]</scope>
    <source>
        <strain evidence="3">IBRC-M 10908</strain>
    </source>
</reference>
<evidence type="ECO:0000259" key="1">
    <source>
        <dbReference type="Pfam" id="PF13490"/>
    </source>
</evidence>
<gene>
    <name evidence="2" type="primary">rsrA</name>
    <name evidence="2" type="ORF">ACFPET_15940</name>
</gene>
<dbReference type="EMBL" id="JBHSDK010000021">
    <property type="protein sequence ID" value="MFC4336692.1"/>
    <property type="molecule type" value="Genomic_DNA"/>
</dbReference>